<dbReference type="GO" id="GO:0007076">
    <property type="term" value="P:mitotic chromosome condensation"/>
    <property type="evidence" value="ECO:0007669"/>
    <property type="project" value="UniProtKB-ARBA"/>
</dbReference>
<feature type="compositionally biased region" description="Basic and acidic residues" evidence="3">
    <location>
        <begin position="233"/>
        <end position="246"/>
    </location>
</feature>
<evidence type="ECO:0000256" key="2">
    <source>
        <dbReference type="ARBA" id="ARBA00022884"/>
    </source>
</evidence>
<evidence type="ECO:0000313" key="6">
    <source>
        <dbReference type="RefSeq" id="XP_015514192.2"/>
    </source>
</evidence>
<name>A0A6J0BK62_NEOLC</name>
<dbReference type="GO" id="GO:0003729">
    <property type="term" value="F:mRNA binding"/>
    <property type="evidence" value="ECO:0007669"/>
    <property type="project" value="InterPro"/>
</dbReference>
<proteinExistence type="inferred from homology"/>
<dbReference type="RefSeq" id="XP_015514192.2">
    <property type="nucleotide sequence ID" value="XM_015658706.2"/>
</dbReference>
<feature type="domain" description="Histone RNA hairpin-binding protein RNA-binding" evidence="4">
    <location>
        <begin position="161"/>
        <end position="229"/>
    </location>
</feature>
<evidence type="ECO:0000313" key="5">
    <source>
        <dbReference type="Proteomes" id="UP000829291"/>
    </source>
</evidence>
<protein>
    <submittedName>
        <fullName evidence="6 7">Histone RNA hairpin-binding protein isoform X2</fullName>
    </submittedName>
</protein>
<dbReference type="InterPro" id="IPR038294">
    <property type="entry name" value="SLBP_RNA_bind_sf"/>
</dbReference>
<feature type="compositionally biased region" description="Low complexity" evidence="3">
    <location>
        <begin position="140"/>
        <end position="152"/>
    </location>
</feature>
<dbReference type="AlphaFoldDB" id="A0A6J0BK62"/>
<evidence type="ECO:0000256" key="3">
    <source>
        <dbReference type="SAM" id="MobiDB-lite"/>
    </source>
</evidence>
<dbReference type="GO" id="GO:0051028">
    <property type="term" value="P:mRNA transport"/>
    <property type="evidence" value="ECO:0007669"/>
    <property type="project" value="TreeGrafter"/>
</dbReference>
<dbReference type="GO" id="GO:0071204">
    <property type="term" value="C:histone pre-mRNA 3'end processing complex"/>
    <property type="evidence" value="ECO:0007669"/>
    <property type="project" value="TreeGrafter"/>
</dbReference>
<dbReference type="GO" id="GO:0005737">
    <property type="term" value="C:cytoplasm"/>
    <property type="evidence" value="ECO:0007669"/>
    <property type="project" value="TreeGrafter"/>
</dbReference>
<dbReference type="Pfam" id="PF15247">
    <property type="entry name" value="SLBP_RNA_bind"/>
    <property type="match status" value="1"/>
</dbReference>
<keyword evidence="5" id="KW-1185">Reference proteome</keyword>
<gene>
    <name evidence="6 7" type="primary">LOC107220213</name>
</gene>
<accession>A0A6J0BK62</accession>
<feature type="region of interest" description="Disordered" evidence="3">
    <location>
        <begin position="227"/>
        <end position="246"/>
    </location>
</feature>
<dbReference type="PANTHER" id="PTHR17408">
    <property type="entry name" value="HISTONE RNA HAIRPIN-BINDING PROTEIN"/>
    <property type="match status" value="1"/>
</dbReference>
<dbReference type="Gene3D" id="1.10.8.1120">
    <property type="entry name" value="Histone RNA hairpin-binding protein RNA-binding domain"/>
    <property type="match status" value="1"/>
</dbReference>
<dbReference type="InterPro" id="IPR029344">
    <property type="entry name" value="SLBP_RNA_bind"/>
</dbReference>
<dbReference type="GO" id="GO:0006398">
    <property type="term" value="P:mRNA 3'-end processing by stem-loop binding and cleavage"/>
    <property type="evidence" value="ECO:0007669"/>
    <property type="project" value="TreeGrafter"/>
</dbReference>
<evidence type="ECO:0000259" key="4">
    <source>
        <dbReference type="Pfam" id="PF15247"/>
    </source>
</evidence>
<comment type="similarity">
    <text evidence="1">Belongs to the SLBP family.</text>
</comment>
<dbReference type="InterPro" id="IPR026502">
    <property type="entry name" value="SLBP1/SLBP2"/>
</dbReference>
<organism evidence="5 7">
    <name type="scientific">Neodiprion lecontei</name>
    <name type="common">Redheaded pine sawfly</name>
    <dbReference type="NCBI Taxonomy" id="441921"/>
    <lineage>
        <taxon>Eukaryota</taxon>
        <taxon>Metazoa</taxon>
        <taxon>Ecdysozoa</taxon>
        <taxon>Arthropoda</taxon>
        <taxon>Hexapoda</taxon>
        <taxon>Insecta</taxon>
        <taxon>Pterygota</taxon>
        <taxon>Neoptera</taxon>
        <taxon>Endopterygota</taxon>
        <taxon>Hymenoptera</taxon>
        <taxon>Tenthredinoidea</taxon>
        <taxon>Diprionidae</taxon>
        <taxon>Diprioninae</taxon>
        <taxon>Neodiprion</taxon>
    </lineage>
</organism>
<evidence type="ECO:0000256" key="1">
    <source>
        <dbReference type="ARBA" id="ARBA00006151"/>
    </source>
</evidence>
<evidence type="ECO:0000313" key="7">
    <source>
        <dbReference type="RefSeq" id="XP_015514193.2"/>
    </source>
</evidence>
<reference evidence="6 7" key="1">
    <citation type="submission" date="2025-05" db="UniProtKB">
        <authorList>
            <consortium name="RefSeq"/>
        </authorList>
    </citation>
    <scope>IDENTIFICATION</scope>
    <source>
        <tissue evidence="6 7">Thorax and Abdomen</tissue>
    </source>
</reference>
<dbReference type="OrthoDB" id="265795at2759"/>
<dbReference type="PANTHER" id="PTHR17408:SF0">
    <property type="entry name" value="HISTONE RNA HAIRPIN-BINDING PROTEIN"/>
    <property type="match status" value="1"/>
</dbReference>
<dbReference type="GeneID" id="107220213"/>
<keyword evidence="2" id="KW-0694">RNA-binding</keyword>
<sequence length="246" mass="27740">MDITAPTEVEDDMSESWLDLLNEEEDALLNEAVSHTIRQLSAEIRSNSTKPCVAEKPTNNTCNDNETAKPDVNCLRINDEPKSSFADVLLCRNKMIDIDAKGNADQALNKVEDNSPTLGKRPREDSHNSLPAKISRNRHNSSSSSSTNSSNTSKRKIEYETDPSTLARRQKDIDYGKNTIGYDRYIQSIPKKNRAKEHPKTPPKNIKCSRRGWDGMVKLWRQQLHVFDPPDTNDSKVAQEKDGSTQ</sequence>
<dbReference type="GO" id="GO:0071207">
    <property type="term" value="F:histone pre-mRNA stem-loop binding"/>
    <property type="evidence" value="ECO:0007669"/>
    <property type="project" value="TreeGrafter"/>
</dbReference>
<dbReference type="Proteomes" id="UP000829291">
    <property type="component" value="Chromosome 6"/>
</dbReference>
<dbReference type="RefSeq" id="XP_015514193.2">
    <property type="nucleotide sequence ID" value="XM_015658707.2"/>
</dbReference>
<feature type="region of interest" description="Disordered" evidence="3">
    <location>
        <begin position="107"/>
        <end position="171"/>
    </location>
</feature>